<keyword evidence="1" id="KW-1133">Transmembrane helix</keyword>
<name>A0A0C2NM28_THEKT</name>
<evidence type="ECO:0000313" key="3">
    <source>
        <dbReference type="EMBL" id="KII75072.1"/>
    </source>
</evidence>
<dbReference type="AlphaFoldDB" id="A0A0C2NM28"/>
<feature type="signal peptide" evidence="2">
    <location>
        <begin position="1"/>
        <end position="19"/>
    </location>
</feature>
<dbReference type="Proteomes" id="UP000031668">
    <property type="component" value="Unassembled WGS sequence"/>
</dbReference>
<protein>
    <submittedName>
        <fullName evidence="3">Uncharacterized protein</fullName>
    </submittedName>
</protein>
<gene>
    <name evidence="3" type="ORF">RF11_03144</name>
</gene>
<accession>A0A0C2NM28</accession>
<feature type="chain" id="PRO_5002165176" evidence="2">
    <location>
        <begin position="20"/>
        <end position="273"/>
    </location>
</feature>
<proteinExistence type="predicted"/>
<comment type="caution">
    <text evidence="3">The sequence shown here is derived from an EMBL/GenBank/DDBJ whole genome shotgun (WGS) entry which is preliminary data.</text>
</comment>
<evidence type="ECO:0000256" key="2">
    <source>
        <dbReference type="SAM" id="SignalP"/>
    </source>
</evidence>
<keyword evidence="1" id="KW-0812">Transmembrane</keyword>
<organism evidence="3 4">
    <name type="scientific">Thelohanellus kitauei</name>
    <name type="common">Myxosporean</name>
    <dbReference type="NCBI Taxonomy" id="669202"/>
    <lineage>
        <taxon>Eukaryota</taxon>
        <taxon>Metazoa</taxon>
        <taxon>Cnidaria</taxon>
        <taxon>Myxozoa</taxon>
        <taxon>Myxosporea</taxon>
        <taxon>Bivalvulida</taxon>
        <taxon>Platysporina</taxon>
        <taxon>Myxobolidae</taxon>
        <taxon>Thelohanellus</taxon>
    </lineage>
</organism>
<keyword evidence="4" id="KW-1185">Reference proteome</keyword>
<evidence type="ECO:0000313" key="4">
    <source>
        <dbReference type="Proteomes" id="UP000031668"/>
    </source>
</evidence>
<keyword evidence="1" id="KW-0472">Membrane</keyword>
<sequence length="273" mass="32284">MIIHNLLLVVSAVCEGVFCYIFRENGYELNFSLNLRWETQKLNEQYFAREIANIYITDNREQLCFRIEKGKTKIFVFCNILYAGSNIDGYECYVYCYNENYDYGMFYHYHSFTKQVPRASLTCQKSSIFLKLRPQTKNKLILTIRKLEILKNRRKVPSSCRESWIKSFNSINYHGSNGTIKMCLIDEKQGKSFSRIPAHFWPKNDSHFIYLDTIWIGKLISIIAIAVSFSALMVKLVLVIKFKRRQKRKELTQGMIKKYTLHKYQDELNSCPT</sequence>
<keyword evidence="2" id="KW-0732">Signal</keyword>
<dbReference type="EMBL" id="JWZT01000046">
    <property type="protein sequence ID" value="KII75072.1"/>
    <property type="molecule type" value="Genomic_DNA"/>
</dbReference>
<reference evidence="3 4" key="1">
    <citation type="journal article" date="2014" name="Genome Biol. Evol.">
        <title>The genome of the myxosporean Thelohanellus kitauei shows adaptations to nutrient acquisition within its fish host.</title>
        <authorList>
            <person name="Yang Y."/>
            <person name="Xiong J."/>
            <person name="Zhou Z."/>
            <person name="Huo F."/>
            <person name="Miao W."/>
            <person name="Ran C."/>
            <person name="Liu Y."/>
            <person name="Zhang J."/>
            <person name="Feng J."/>
            <person name="Wang M."/>
            <person name="Wang M."/>
            <person name="Wang L."/>
            <person name="Yao B."/>
        </authorList>
    </citation>
    <scope>NUCLEOTIDE SEQUENCE [LARGE SCALE GENOMIC DNA]</scope>
    <source>
        <strain evidence="3">Wuqing</strain>
    </source>
</reference>
<feature type="transmembrane region" description="Helical" evidence="1">
    <location>
        <begin position="215"/>
        <end position="240"/>
    </location>
</feature>
<evidence type="ECO:0000256" key="1">
    <source>
        <dbReference type="SAM" id="Phobius"/>
    </source>
</evidence>